<feature type="non-terminal residue" evidence="1">
    <location>
        <position position="398"/>
    </location>
</feature>
<comment type="caution">
    <text evidence="1">The sequence shown here is derived from an EMBL/GenBank/DDBJ whole genome shotgun (WGS) entry which is preliminary data.</text>
</comment>
<accession>A0A5J4TDV7</accession>
<proteinExistence type="predicted"/>
<sequence length="398" mass="43382">MDARRYDACLPSWNNQNEVFVGDGQLTIPRVDENWLIKSSPTEQYYGRSKQTSFETLENALQYGVVESKILNIVVVTALSDVQVSISTDRLINENCSIVSIKRDYIESNEYPVRKAAGRLFSQPGAENSIFKVEAMSLILSNIDLVSIGPTPGTVIQCESLITGTGKSSIELNNVLLTMGEIIEGIFHSIPTSTAQPSYSLKSFIDIQDSIFTIKNFTAQRGQFVGRGAFSIDQKDGLIKIEDGKFLDCKIVRNSTSSSIRNKMLNEDSSAGAIYVSMERTTGSSVPNISIDKCSFTSCGSADAISGACLFVGIGSSDNYGQVSITNSEFIYCVGQKTGALLFDNDIIPQNAQNNGFLGNKATLASVNKENIRSDNKLTLQSSSIEKASDIMFQSKDR</sequence>
<dbReference type="Proteomes" id="UP000324800">
    <property type="component" value="Unassembled WGS sequence"/>
</dbReference>
<reference evidence="1 2" key="1">
    <citation type="submission" date="2019-03" db="EMBL/GenBank/DDBJ databases">
        <title>Single cell metagenomics reveals metabolic interactions within the superorganism composed of flagellate Streblomastix strix and complex community of Bacteroidetes bacteria on its surface.</title>
        <authorList>
            <person name="Treitli S.C."/>
            <person name="Kolisko M."/>
            <person name="Husnik F."/>
            <person name="Keeling P."/>
            <person name="Hampl V."/>
        </authorList>
    </citation>
    <scope>NUCLEOTIDE SEQUENCE [LARGE SCALE GENOMIC DNA]</scope>
    <source>
        <strain evidence="1">ST1C</strain>
    </source>
</reference>
<organism evidence="1 2">
    <name type="scientific">Streblomastix strix</name>
    <dbReference type="NCBI Taxonomy" id="222440"/>
    <lineage>
        <taxon>Eukaryota</taxon>
        <taxon>Metamonada</taxon>
        <taxon>Preaxostyla</taxon>
        <taxon>Oxymonadida</taxon>
        <taxon>Streblomastigidae</taxon>
        <taxon>Streblomastix</taxon>
    </lineage>
</organism>
<dbReference type="EMBL" id="SNRW01033217">
    <property type="protein sequence ID" value="KAA6356299.1"/>
    <property type="molecule type" value="Genomic_DNA"/>
</dbReference>
<evidence type="ECO:0008006" key="3">
    <source>
        <dbReference type="Google" id="ProtNLM"/>
    </source>
</evidence>
<evidence type="ECO:0000313" key="1">
    <source>
        <dbReference type="EMBL" id="KAA6356299.1"/>
    </source>
</evidence>
<protein>
    <recommendedName>
        <fullName evidence="3">Right handed beta helix domain-containing protein</fullName>
    </recommendedName>
</protein>
<name>A0A5J4TDV7_9EUKA</name>
<dbReference type="AlphaFoldDB" id="A0A5J4TDV7"/>
<evidence type="ECO:0000313" key="2">
    <source>
        <dbReference type="Proteomes" id="UP000324800"/>
    </source>
</evidence>
<gene>
    <name evidence="1" type="ORF">EZS28_048174</name>
</gene>